<evidence type="ECO:0000256" key="3">
    <source>
        <dbReference type="ARBA" id="ARBA00022448"/>
    </source>
</evidence>
<dbReference type="InterPro" id="IPR039421">
    <property type="entry name" value="Type_1_exporter"/>
</dbReference>
<proteinExistence type="inferred from homology"/>
<dbReference type="PANTHER" id="PTHR43394:SF27">
    <property type="entry name" value="ATP-DEPENDENT TRANSLOCASE ABCB1-LIKE"/>
    <property type="match status" value="1"/>
</dbReference>
<dbReference type="Gene3D" id="1.20.1560.10">
    <property type="entry name" value="ABC transporter type 1, transmembrane domain"/>
    <property type="match status" value="1"/>
</dbReference>
<evidence type="ECO:0000313" key="12">
    <source>
        <dbReference type="EMBL" id="ESO02188.1"/>
    </source>
</evidence>
<dbReference type="SUPFAM" id="SSF90123">
    <property type="entry name" value="ABC transporter transmembrane region"/>
    <property type="match status" value="1"/>
</dbReference>
<gene>
    <name evidence="13" type="primary">20213829</name>
    <name evidence="12" type="ORF">HELRODRAFT_65830</name>
</gene>
<dbReference type="CTD" id="20213829"/>
<dbReference type="eggNOG" id="KOG0055">
    <property type="taxonomic scope" value="Eukaryota"/>
</dbReference>
<dbReference type="InParanoid" id="T1FYD1"/>
<dbReference type="RefSeq" id="XP_009019596.1">
    <property type="nucleotide sequence ID" value="XM_009021348.1"/>
</dbReference>
<feature type="transmembrane region" description="Helical" evidence="10">
    <location>
        <begin position="190"/>
        <end position="208"/>
    </location>
</feature>
<dbReference type="STRING" id="6412.T1FYD1"/>
<dbReference type="EnsemblMetazoa" id="HelroT65830">
    <property type="protein sequence ID" value="HelroP65830"/>
    <property type="gene ID" value="HelroG65830"/>
</dbReference>
<evidence type="ECO:0000256" key="8">
    <source>
        <dbReference type="ARBA" id="ARBA00022989"/>
    </source>
</evidence>
<dbReference type="GO" id="GO:0140359">
    <property type="term" value="F:ABC-type transporter activity"/>
    <property type="evidence" value="ECO:0007669"/>
    <property type="project" value="InterPro"/>
</dbReference>
<evidence type="ECO:0000256" key="9">
    <source>
        <dbReference type="ARBA" id="ARBA00023136"/>
    </source>
</evidence>
<keyword evidence="5" id="KW-0677">Repeat</keyword>
<dbReference type="PROSITE" id="PS50929">
    <property type="entry name" value="ABC_TM1F"/>
    <property type="match status" value="1"/>
</dbReference>
<reference evidence="13" key="3">
    <citation type="submission" date="2015-06" db="UniProtKB">
        <authorList>
            <consortium name="EnsemblMetazoa"/>
        </authorList>
    </citation>
    <scope>IDENTIFICATION</scope>
</reference>
<evidence type="ECO:0000256" key="5">
    <source>
        <dbReference type="ARBA" id="ARBA00022737"/>
    </source>
</evidence>
<dbReference type="HOGENOM" id="CLU_000604_14_3_1"/>
<reference evidence="14" key="1">
    <citation type="submission" date="2012-12" db="EMBL/GenBank/DDBJ databases">
        <authorList>
            <person name="Hellsten U."/>
            <person name="Grimwood J."/>
            <person name="Chapman J.A."/>
            <person name="Shapiro H."/>
            <person name="Aerts A."/>
            <person name="Otillar R.P."/>
            <person name="Terry A.Y."/>
            <person name="Boore J.L."/>
            <person name="Simakov O."/>
            <person name="Marletaz F."/>
            <person name="Cho S.-J."/>
            <person name="Edsinger-Gonzales E."/>
            <person name="Havlak P."/>
            <person name="Kuo D.-H."/>
            <person name="Larsson T."/>
            <person name="Lv J."/>
            <person name="Arendt D."/>
            <person name="Savage R."/>
            <person name="Osoegawa K."/>
            <person name="de Jong P."/>
            <person name="Lindberg D.R."/>
            <person name="Seaver E.C."/>
            <person name="Weisblat D.A."/>
            <person name="Putnam N.H."/>
            <person name="Grigoriev I.V."/>
            <person name="Rokhsar D.S."/>
        </authorList>
    </citation>
    <scope>NUCLEOTIDE SEQUENCE</scope>
</reference>
<dbReference type="EMBL" id="AMQM01000818">
    <property type="status" value="NOT_ANNOTATED_CDS"/>
    <property type="molecule type" value="Genomic_DNA"/>
</dbReference>
<protein>
    <recommendedName>
        <fullName evidence="11">ABC transmembrane type-1 domain-containing protein</fullName>
    </recommendedName>
</protein>
<dbReference type="CDD" id="cd18577">
    <property type="entry name" value="ABC_6TM_Pgp_ABCB1_D1_like"/>
    <property type="match status" value="1"/>
</dbReference>
<dbReference type="FunFam" id="1.20.1560.10:FF:000018">
    <property type="entry name" value="ATP-binding cassette subfamily B member 11"/>
    <property type="match status" value="1"/>
</dbReference>
<keyword evidence="7" id="KW-0067">ATP-binding</keyword>
<dbReference type="InterPro" id="IPR011527">
    <property type="entry name" value="ABC1_TM_dom"/>
</dbReference>
<dbReference type="EMBL" id="KB096742">
    <property type="protein sequence ID" value="ESO02188.1"/>
    <property type="molecule type" value="Genomic_DNA"/>
</dbReference>
<keyword evidence="8 10" id="KW-1133">Transmembrane helix</keyword>
<comment type="subcellular location">
    <subcellularLocation>
        <location evidence="1">Membrane</location>
        <topology evidence="1">Multi-pass membrane protein</topology>
    </subcellularLocation>
</comment>
<evidence type="ECO:0000256" key="4">
    <source>
        <dbReference type="ARBA" id="ARBA00022692"/>
    </source>
</evidence>
<evidence type="ECO:0000256" key="6">
    <source>
        <dbReference type="ARBA" id="ARBA00022741"/>
    </source>
</evidence>
<keyword evidence="3" id="KW-0813">Transport</keyword>
<evidence type="ECO:0000256" key="1">
    <source>
        <dbReference type="ARBA" id="ARBA00004141"/>
    </source>
</evidence>
<dbReference type="InterPro" id="IPR036640">
    <property type="entry name" value="ABC1_TM_sf"/>
</dbReference>
<dbReference type="Proteomes" id="UP000015101">
    <property type="component" value="Unassembled WGS sequence"/>
</dbReference>
<dbReference type="OMA" id="MMINIRT"/>
<accession>T1FYD1</accession>
<feature type="transmembrane region" description="Helical" evidence="10">
    <location>
        <begin position="55"/>
        <end position="72"/>
    </location>
</feature>
<comment type="similarity">
    <text evidence="2">Belongs to the ABC transporter superfamily. ABCB family. Multidrug resistance exporter (TC 3.A.1.201) subfamily.</text>
</comment>
<dbReference type="GO" id="GO:0016020">
    <property type="term" value="C:membrane"/>
    <property type="evidence" value="ECO:0007669"/>
    <property type="project" value="UniProtKB-SubCell"/>
</dbReference>
<keyword evidence="6" id="KW-0547">Nucleotide-binding</keyword>
<dbReference type="GO" id="GO:0005524">
    <property type="term" value="F:ATP binding"/>
    <property type="evidence" value="ECO:0007669"/>
    <property type="project" value="UniProtKB-KW"/>
</dbReference>
<feature type="transmembrane region" description="Helical" evidence="10">
    <location>
        <begin position="78"/>
        <end position="98"/>
    </location>
</feature>
<evidence type="ECO:0000256" key="7">
    <source>
        <dbReference type="ARBA" id="ARBA00022840"/>
    </source>
</evidence>
<keyword evidence="4 10" id="KW-0812">Transmembrane</keyword>
<evidence type="ECO:0000259" key="11">
    <source>
        <dbReference type="PROSITE" id="PS50929"/>
    </source>
</evidence>
<feature type="domain" description="ABC transmembrane type-1" evidence="11">
    <location>
        <begin position="1"/>
        <end position="219"/>
    </location>
</feature>
<evidence type="ECO:0000313" key="13">
    <source>
        <dbReference type="EnsemblMetazoa" id="HelroP65830"/>
    </source>
</evidence>
<keyword evidence="9 10" id="KW-0472">Membrane</keyword>
<feature type="transmembrane region" description="Helical" evidence="10">
    <location>
        <begin position="155"/>
        <end position="178"/>
    </location>
</feature>
<reference evidence="12 14" key="2">
    <citation type="journal article" date="2013" name="Nature">
        <title>Insights into bilaterian evolution from three spiralian genomes.</title>
        <authorList>
            <person name="Simakov O."/>
            <person name="Marletaz F."/>
            <person name="Cho S.J."/>
            <person name="Edsinger-Gonzales E."/>
            <person name="Havlak P."/>
            <person name="Hellsten U."/>
            <person name="Kuo D.H."/>
            <person name="Larsson T."/>
            <person name="Lv J."/>
            <person name="Arendt D."/>
            <person name="Savage R."/>
            <person name="Osoegawa K."/>
            <person name="de Jong P."/>
            <person name="Grimwood J."/>
            <person name="Chapman J.A."/>
            <person name="Shapiro H."/>
            <person name="Aerts A."/>
            <person name="Otillar R.P."/>
            <person name="Terry A.Y."/>
            <person name="Boore J.L."/>
            <person name="Grigoriev I.V."/>
            <person name="Lindberg D.R."/>
            <person name="Seaver E.C."/>
            <person name="Weisblat D.A."/>
            <person name="Putnam N.H."/>
            <person name="Rokhsar D.S."/>
        </authorList>
    </citation>
    <scope>NUCLEOTIDE SEQUENCE</scope>
</reference>
<dbReference type="GeneID" id="20213829"/>
<dbReference type="OrthoDB" id="6500128at2759"/>
<organism evidence="13 14">
    <name type="scientific">Helobdella robusta</name>
    <name type="common">Californian leech</name>
    <dbReference type="NCBI Taxonomy" id="6412"/>
    <lineage>
        <taxon>Eukaryota</taxon>
        <taxon>Metazoa</taxon>
        <taxon>Spiralia</taxon>
        <taxon>Lophotrochozoa</taxon>
        <taxon>Annelida</taxon>
        <taxon>Clitellata</taxon>
        <taxon>Hirudinea</taxon>
        <taxon>Rhynchobdellida</taxon>
        <taxon>Glossiphoniidae</taxon>
        <taxon>Helobdella</taxon>
    </lineage>
</organism>
<evidence type="ECO:0000256" key="10">
    <source>
        <dbReference type="SAM" id="Phobius"/>
    </source>
</evidence>
<evidence type="ECO:0000313" key="14">
    <source>
        <dbReference type="Proteomes" id="UP000015101"/>
    </source>
</evidence>
<evidence type="ECO:0000256" key="2">
    <source>
        <dbReference type="ARBA" id="ARBA00007577"/>
    </source>
</evidence>
<name>T1FYD1_HELRO</name>
<dbReference type="AlphaFoldDB" id="T1FYD1"/>
<keyword evidence="14" id="KW-1185">Reference proteome</keyword>
<dbReference type="PANTHER" id="PTHR43394">
    <property type="entry name" value="ATP-DEPENDENT PERMEASE MDL1, MITOCHONDRIAL"/>
    <property type="match status" value="1"/>
</dbReference>
<sequence>VSYRQILKLRMKLFSSVVHQELGWFDTHETSELSTRFSEDVNKIQEGIGDKISNLCHWLATFVAGIVIGLSYDWKLGLVVLAMSPLLAVAGGLMTYLISATTSKELAAYAKAGAVAEEVFSAIRTVVAFSGQKKECQRYEKNLDEAKKFGIYKGIVNGGGMGVVFLVMYSSYSLAFWYGGQMIMNEEMTLGSVLITFFSVAIGAIALGQAGPYLQNIGAARGAAYVLWGLIDRVSQFRVVSDFI</sequence>
<dbReference type="Pfam" id="PF00664">
    <property type="entry name" value="ABC_membrane"/>
    <property type="match status" value="1"/>
</dbReference>
<dbReference type="KEGG" id="hro:HELRODRAFT_65830"/>